<evidence type="ECO:0000313" key="1">
    <source>
        <dbReference type="EMBL" id="EKC22124.1"/>
    </source>
</evidence>
<name>K1PTD6_MAGGI</name>
<gene>
    <name evidence="1" type="ORF">CGI_10002746</name>
</gene>
<dbReference type="AlphaFoldDB" id="K1PTD6"/>
<reference evidence="1" key="1">
    <citation type="journal article" date="2012" name="Nature">
        <title>The oyster genome reveals stress adaptation and complexity of shell formation.</title>
        <authorList>
            <person name="Zhang G."/>
            <person name="Fang X."/>
            <person name="Guo X."/>
            <person name="Li L."/>
            <person name="Luo R."/>
            <person name="Xu F."/>
            <person name="Yang P."/>
            <person name="Zhang L."/>
            <person name="Wang X."/>
            <person name="Qi H."/>
            <person name="Xiong Z."/>
            <person name="Que H."/>
            <person name="Xie Y."/>
            <person name="Holland P.W."/>
            <person name="Paps J."/>
            <person name="Zhu Y."/>
            <person name="Wu F."/>
            <person name="Chen Y."/>
            <person name="Wang J."/>
            <person name="Peng C."/>
            <person name="Meng J."/>
            <person name="Yang L."/>
            <person name="Liu J."/>
            <person name="Wen B."/>
            <person name="Zhang N."/>
            <person name="Huang Z."/>
            <person name="Zhu Q."/>
            <person name="Feng Y."/>
            <person name="Mount A."/>
            <person name="Hedgecock D."/>
            <person name="Xu Z."/>
            <person name="Liu Y."/>
            <person name="Domazet-Loso T."/>
            <person name="Du Y."/>
            <person name="Sun X."/>
            <person name="Zhang S."/>
            <person name="Liu B."/>
            <person name="Cheng P."/>
            <person name="Jiang X."/>
            <person name="Li J."/>
            <person name="Fan D."/>
            <person name="Wang W."/>
            <person name="Fu W."/>
            <person name="Wang T."/>
            <person name="Wang B."/>
            <person name="Zhang J."/>
            <person name="Peng Z."/>
            <person name="Li Y."/>
            <person name="Li N."/>
            <person name="Wang J."/>
            <person name="Chen M."/>
            <person name="He Y."/>
            <person name="Tan F."/>
            <person name="Song X."/>
            <person name="Zheng Q."/>
            <person name="Huang R."/>
            <person name="Yang H."/>
            <person name="Du X."/>
            <person name="Chen L."/>
            <person name="Yang M."/>
            <person name="Gaffney P.M."/>
            <person name="Wang S."/>
            <person name="Luo L."/>
            <person name="She Z."/>
            <person name="Ming Y."/>
            <person name="Huang W."/>
            <person name="Zhang S."/>
            <person name="Huang B."/>
            <person name="Zhang Y."/>
            <person name="Qu T."/>
            <person name="Ni P."/>
            <person name="Miao G."/>
            <person name="Wang J."/>
            <person name="Wang Q."/>
            <person name="Steinberg C.E."/>
            <person name="Wang H."/>
            <person name="Li N."/>
            <person name="Qian L."/>
            <person name="Zhang G."/>
            <person name="Li Y."/>
            <person name="Yang H."/>
            <person name="Liu X."/>
            <person name="Wang J."/>
            <person name="Yin Y."/>
            <person name="Wang J."/>
        </authorList>
    </citation>
    <scope>NUCLEOTIDE SEQUENCE [LARGE SCALE GENOMIC DNA]</scope>
    <source>
        <strain evidence="1">05x7-T-G4-1.051#20</strain>
    </source>
</reference>
<organism evidence="1">
    <name type="scientific">Magallana gigas</name>
    <name type="common">Pacific oyster</name>
    <name type="synonym">Crassostrea gigas</name>
    <dbReference type="NCBI Taxonomy" id="29159"/>
    <lineage>
        <taxon>Eukaryota</taxon>
        <taxon>Metazoa</taxon>
        <taxon>Spiralia</taxon>
        <taxon>Lophotrochozoa</taxon>
        <taxon>Mollusca</taxon>
        <taxon>Bivalvia</taxon>
        <taxon>Autobranchia</taxon>
        <taxon>Pteriomorphia</taxon>
        <taxon>Ostreida</taxon>
        <taxon>Ostreoidea</taxon>
        <taxon>Ostreidae</taxon>
        <taxon>Magallana</taxon>
    </lineage>
</organism>
<sequence length="89" mass="9772">MTPKTNPKKITFLGFIVFPRISFRRHPADIQGPFLFLMVDTGVVVMGGGGLKCLLGLKEPSTKASTPKKRVEEPEFAPPKKVFRIATAS</sequence>
<proteinExistence type="predicted"/>
<accession>K1PTD6</accession>
<protein>
    <submittedName>
        <fullName evidence="1">Uncharacterized protein</fullName>
    </submittedName>
</protein>
<dbReference type="HOGENOM" id="CLU_2456965_0_0_1"/>
<dbReference type="InParanoid" id="K1PTD6"/>
<dbReference type="EMBL" id="JH816733">
    <property type="protein sequence ID" value="EKC22124.1"/>
    <property type="molecule type" value="Genomic_DNA"/>
</dbReference>